<dbReference type="Pfam" id="PF02771">
    <property type="entry name" value="Acyl-CoA_dh_N"/>
    <property type="match status" value="1"/>
</dbReference>
<evidence type="ECO:0000313" key="12">
    <source>
        <dbReference type="Proteomes" id="UP000198862"/>
    </source>
</evidence>
<reference evidence="11 12" key="1">
    <citation type="submission" date="2016-10" db="EMBL/GenBank/DDBJ databases">
        <authorList>
            <person name="de Groot N.N."/>
        </authorList>
    </citation>
    <scope>NUCLEOTIDE SEQUENCE [LARGE SCALE GENOMIC DNA]</scope>
    <source>
        <strain evidence="11 12">DSM 6059</strain>
    </source>
</reference>
<protein>
    <recommendedName>
        <fullName evidence="13">Acyl-CoA dehydrogenase</fullName>
    </recommendedName>
</protein>
<dbReference type="SUPFAM" id="SSF47203">
    <property type="entry name" value="Acyl-CoA dehydrogenase C-terminal domain-like"/>
    <property type="match status" value="1"/>
</dbReference>
<accession>A0A1I1I9D3</accession>
<dbReference type="SUPFAM" id="SSF56645">
    <property type="entry name" value="Acyl-CoA dehydrogenase NM domain-like"/>
    <property type="match status" value="1"/>
</dbReference>
<evidence type="ECO:0000256" key="1">
    <source>
        <dbReference type="ARBA" id="ARBA00001974"/>
    </source>
</evidence>
<evidence type="ECO:0000259" key="10">
    <source>
        <dbReference type="Pfam" id="PF12806"/>
    </source>
</evidence>
<dbReference type="Pfam" id="PF02770">
    <property type="entry name" value="Acyl-CoA_dh_M"/>
    <property type="match status" value="1"/>
</dbReference>
<dbReference type="Pfam" id="PF12806">
    <property type="entry name" value="Acyl-CoA_dh_C"/>
    <property type="match status" value="1"/>
</dbReference>
<organism evidence="11 12">
    <name type="scientific">Pseudoalteromonas denitrificans DSM 6059</name>
    <dbReference type="NCBI Taxonomy" id="1123010"/>
    <lineage>
        <taxon>Bacteria</taxon>
        <taxon>Pseudomonadati</taxon>
        <taxon>Pseudomonadota</taxon>
        <taxon>Gammaproteobacteria</taxon>
        <taxon>Alteromonadales</taxon>
        <taxon>Pseudoalteromonadaceae</taxon>
        <taxon>Pseudoalteromonas</taxon>
    </lineage>
</organism>
<evidence type="ECO:0008006" key="13">
    <source>
        <dbReference type="Google" id="ProtNLM"/>
    </source>
</evidence>
<dbReference type="InterPro" id="IPR052166">
    <property type="entry name" value="Diverse_Acyl-CoA_DH"/>
</dbReference>
<sequence length="623" mass="70274">MIFNNAYKVDLRDQFFLLWEQFKIQDELLDQDIYPEFDQHFTNQIIEHAQEFAYKKLGPLYQSSDRDGCQLSSDGKITLPCGFESLWQDFLNSQWGRLGAPEQYNGLGAPYIVAQMINEMFMGANPAFMIYSGFCSPALYLIDKFGTPELKSLFCNKLASNEWGACLCMTEPDAGSDVGNCRTKAIKQEDGRYKIEGEKIFISAGMHDLTENIAYIVLARAEGARAGTVGLSCFVVPRFNIDNHKNKHRDNGVRCIRLENKMGLHGCATTQLSFGIDTPCYGYLLGERENIGLRQLMTMMNLARIATGIYALGMASSAYLNAAEYASQRIQGTDFKQSFNPRAKRVPIIAHIDVKRMLLEMKSKVEGCRALIVKLCFHQSMVTNIEIKHDNDLISDEEKDTQLYHHHSLVNLLTPIVKAYTSDQAWRIAELAIQVYGGHGYISDHPVEQYARDIKVLSLWEGTNFVQSADLFRDKLAMGRHSKLLAVYQGEIMKFIQNNSQNVKFKTAIKQLDDALSCLIETHKLMGTWIREQKMELIFGVSTRFLEMMAETTLAWLLLKGALIADNALEQDEKAQENAFYQGKITSALFFINNTLPGVFSKAHIIALADNSAANATIETFLA</sequence>
<dbReference type="Gene3D" id="1.20.140.10">
    <property type="entry name" value="Butyryl-CoA Dehydrogenase, subunit A, domain 3"/>
    <property type="match status" value="1"/>
</dbReference>
<feature type="domain" description="Acyl-CoA dehydrogenase/oxidase N-terminal" evidence="9">
    <location>
        <begin position="44"/>
        <end position="162"/>
    </location>
</feature>
<dbReference type="GO" id="GO:0005886">
    <property type="term" value="C:plasma membrane"/>
    <property type="evidence" value="ECO:0007669"/>
    <property type="project" value="TreeGrafter"/>
</dbReference>
<dbReference type="InterPro" id="IPR009100">
    <property type="entry name" value="AcylCoA_DH/oxidase_NM_dom_sf"/>
</dbReference>
<dbReference type="GO" id="GO:0016627">
    <property type="term" value="F:oxidoreductase activity, acting on the CH-CH group of donors"/>
    <property type="evidence" value="ECO:0007669"/>
    <property type="project" value="InterPro"/>
</dbReference>
<keyword evidence="12" id="KW-1185">Reference proteome</keyword>
<dbReference type="InterPro" id="IPR006091">
    <property type="entry name" value="Acyl-CoA_Oxase/DH_mid-dom"/>
</dbReference>
<evidence type="ECO:0000256" key="5">
    <source>
        <dbReference type="ARBA" id="ARBA00023002"/>
    </source>
</evidence>
<proteinExistence type="inferred from homology"/>
<evidence type="ECO:0000256" key="3">
    <source>
        <dbReference type="ARBA" id="ARBA00022630"/>
    </source>
</evidence>
<comment type="cofactor">
    <cofactor evidence="1 6">
        <name>FAD</name>
        <dbReference type="ChEBI" id="CHEBI:57692"/>
    </cofactor>
</comment>
<dbReference type="EMBL" id="FOLO01000007">
    <property type="protein sequence ID" value="SFC32362.1"/>
    <property type="molecule type" value="Genomic_DNA"/>
</dbReference>
<feature type="domain" description="Acetyl-CoA dehydrogenase-like C-terminal" evidence="10">
    <location>
        <begin position="490"/>
        <end position="614"/>
    </location>
</feature>
<evidence type="ECO:0000256" key="6">
    <source>
        <dbReference type="RuleBase" id="RU362125"/>
    </source>
</evidence>
<keyword evidence="3 6" id="KW-0285">Flavoprotein</keyword>
<dbReference type="InterPro" id="IPR036250">
    <property type="entry name" value="AcylCo_DH-like_C"/>
</dbReference>
<evidence type="ECO:0000256" key="2">
    <source>
        <dbReference type="ARBA" id="ARBA00009347"/>
    </source>
</evidence>
<evidence type="ECO:0000256" key="4">
    <source>
        <dbReference type="ARBA" id="ARBA00022827"/>
    </source>
</evidence>
<dbReference type="Gene3D" id="2.40.110.10">
    <property type="entry name" value="Butyryl-CoA Dehydrogenase, subunit A, domain 2"/>
    <property type="match status" value="1"/>
</dbReference>
<dbReference type="OrthoDB" id="9807883at2"/>
<dbReference type="AlphaFoldDB" id="A0A1I1I9D3"/>
<evidence type="ECO:0000259" key="8">
    <source>
        <dbReference type="Pfam" id="PF02770"/>
    </source>
</evidence>
<feature type="domain" description="Acyl-CoA dehydrogenase/oxidase C-terminal" evidence="7">
    <location>
        <begin position="413"/>
        <end position="469"/>
    </location>
</feature>
<name>A0A1I1I9D3_9GAMM</name>
<keyword evidence="4 6" id="KW-0274">FAD</keyword>
<gene>
    <name evidence="11" type="ORF">SAMN02745724_01424</name>
</gene>
<evidence type="ECO:0000259" key="9">
    <source>
        <dbReference type="Pfam" id="PF02771"/>
    </source>
</evidence>
<dbReference type="InterPro" id="IPR025878">
    <property type="entry name" value="Acyl-CoA_dh-like_C_dom"/>
</dbReference>
<dbReference type="InterPro" id="IPR009075">
    <property type="entry name" value="AcylCo_DH/oxidase_C"/>
</dbReference>
<dbReference type="Proteomes" id="UP000198862">
    <property type="component" value="Unassembled WGS sequence"/>
</dbReference>
<dbReference type="Pfam" id="PF00441">
    <property type="entry name" value="Acyl-CoA_dh_1"/>
    <property type="match status" value="2"/>
</dbReference>
<dbReference type="PANTHER" id="PTHR42803">
    <property type="entry name" value="ACYL-COA DEHYDROGENASE"/>
    <property type="match status" value="1"/>
</dbReference>
<dbReference type="RefSeq" id="WP_091982258.1">
    <property type="nucleotide sequence ID" value="NZ_FOLO01000007.1"/>
</dbReference>
<feature type="domain" description="Acyl-CoA oxidase/dehydrogenase middle" evidence="8">
    <location>
        <begin position="166"/>
        <end position="274"/>
    </location>
</feature>
<dbReference type="InterPro" id="IPR037069">
    <property type="entry name" value="AcylCoA_DH/ox_N_sf"/>
</dbReference>
<dbReference type="PANTHER" id="PTHR42803:SF1">
    <property type="entry name" value="BROAD-SPECIFICITY LINEAR ACYL-COA DEHYDROGENASE FADE5"/>
    <property type="match status" value="1"/>
</dbReference>
<dbReference type="Gene3D" id="1.10.540.10">
    <property type="entry name" value="Acyl-CoA dehydrogenase/oxidase, N-terminal domain"/>
    <property type="match status" value="1"/>
</dbReference>
<feature type="domain" description="Acyl-CoA dehydrogenase/oxidase C-terminal" evidence="7">
    <location>
        <begin position="292"/>
        <end position="374"/>
    </location>
</feature>
<keyword evidence="5 6" id="KW-0560">Oxidoreductase</keyword>
<comment type="similarity">
    <text evidence="2 6">Belongs to the acyl-CoA dehydrogenase family.</text>
</comment>
<evidence type="ECO:0000259" key="7">
    <source>
        <dbReference type="Pfam" id="PF00441"/>
    </source>
</evidence>
<dbReference type="GO" id="GO:0050660">
    <property type="term" value="F:flavin adenine dinucleotide binding"/>
    <property type="evidence" value="ECO:0007669"/>
    <property type="project" value="InterPro"/>
</dbReference>
<dbReference type="InterPro" id="IPR013786">
    <property type="entry name" value="AcylCoA_DH/ox_N"/>
</dbReference>
<dbReference type="STRING" id="1123010.SAMN02745724_01424"/>
<evidence type="ECO:0000313" key="11">
    <source>
        <dbReference type="EMBL" id="SFC32362.1"/>
    </source>
</evidence>
<dbReference type="InterPro" id="IPR046373">
    <property type="entry name" value="Acyl-CoA_Oxase/DH_mid-dom_sf"/>
</dbReference>